<reference evidence="3 4" key="1">
    <citation type="submission" date="2018-11" db="EMBL/GenBank/DDBJ databases">
        <authorList>
            <person name="Lopez-Roques C."/>
            <person name="Donnadieu C."/>
            <person name="Bouchez O."/>
            <person name="Klopp C."/>
            <person name="Cabau C."/>
            <person name="Zahm M."/>
        </authorList>
    </citation>
    <scope>NUCLEOTIDE SEQUENCE [LARGE SCALE GENOMIC DNA]</scope>
    <source>
        <strain evidence="3">RS831</strain>
        <tissue evidence="3">Whole body</tissue>
    </source>
</reference>
<accession>A0A3S2MFW5</accession>
<keyword evidence="4" id="KW-1185">Reference proteome</keyword>
<dbReference type="GO" id="GO:0042609">
    <property type="term" value="F:CD4 receptor binding"/>
    <property type="evidence" value="ECO:0007669"/>
    <property type="project" value="TreeGrafter"/>
</dbReference>
<dbReference type="GO" id="GO:0030595">
    <property type="term" value="P:leukocyte chemotaxis"/>
    <property type="evidence" value="ECO:0007669"/>
    <property type="project" value="TreeGrafter"/>
</dbReference>
<dbReference type="SUPFAM" id="SSF50156">
    <property type="entry name" value="PDZ domain-like"/>
    <property type="match status" value="1"/>
</dbReference>
<dbReference type="InterPro" id="IPR036034">
    <property type="entry name" value="PDZ_sf"/>
</dbReference>
<evidence type="ECO:0000313" key="4">
    <source>
        <dbReference type="Proteomes" id="UP000283210"/>
    </source>
</evidence>
<evidence type="ECO:0000259" key="2">
    <source>
        <dbReference type="PROSITE" id="PS50106"/>
    </source>
</evidence>
<dbReference type="OrthoDB" id="42382at2759"/>
<proteinExistence type="predicted"/>
<dbReference type="PROSITE" id="PS50106">
    <property type="entry name" value="PDZ"/>
    <property type="match status" value="1"/>
</dbReference>
<dbReference type="GO" id="GO:0050930">
    <property type="term" value="P:induction of positive chemotaxis"/>
    <property type="evidence" value="ECO:0007669"/>
    <property type="project" value="InterPro"/>
</dbReference>
<organism evidence="3 4">
    <name type="scientific">Oryzias javanicus</name>
    <name type="common">Javanese ricefish</name>
    <name type="synonym">Aplocheilus javanicus</name>
    <dbReference type="NCBI Taxonomy" id="123683"/>
    <lineage>
        <taxon>Eukaryota</taxon>
        <taxon>Metazoa</taxon>
        <taxon>Chordata</taxon>
        <taxon>Craniata</taxon>
        <taxon>Vertebrata</taxon>
        <taxon>Euteleostomi</taxon>
        <taxon>Actinopterygii</taxon>
        <taxon>Neopterygii</taxon>
        <taxon>Teleostei</taxon>
        <taxon>Neoteleostei</taxon>
        <taxon>Acanthomorphata</taxon>
        <taxon>Ovalentaria</taxon>
        <taxon>Atherinomorphae</taxon>
        <taxon>Beloniformes</taxon>
        <taxon>Adrianichthyidae</taxon>
        <taxon>Oryziinae</taxon>
        <taxon>Oryzias</taxon>
    </lineage>
</organism>
<dbReference type="PANTHER" id="PTHR48484:SF2">
    <property type="entry name" value="PRO-INTERLEUKIN-16"/>
    <property type="match status" value="1"/>
</dbReference>
<dbReference type="InterPro" id="IPR001478">
    <property type="entry name" value="PDZ"/>
</dbReference>
<dbReference type="EMBL" id="CM012439">
    <property type="protein sequence ID" value="RVE74989.1"/>
    <property type="molecule type" value="Genomic_DNA"/>
</dbReference>
<dbReference type="Proteomes" id="UP000283210">
    <property type="component" value="Chromosome 3"/>
</dbReference>
<dbReference type="InterPro" id="IPR055287">
    <property type="entry name" value="IL-16-like"/>
</dbReference>
<dbReference type="GO" id="GO:0005125">
    <property type="term" value="F:cytokine activity"/>
    <property type="evidence" value="ECO:0007669"/>
    <property type="project" value="InterPro"/>
</dbReference>
<dbReference type="Pfam" id="PF00595">
    <property type="entry name" value="PDZ"/>
    <property type="match status" value="1"/>
</dbReference>
<dbReference type="Gene3D" id="2.30.42.10">
    <property type="match status" value="1"/>
</dbReference>
<evidence type="ECO:0000313" key="3">
    <source>
        <dbReference type="EMBL" id="RVE74989.1"/>
    </source>
</evidence>
<feature type="region of interest" description="Disordered" evidence="1">
    <location>
        <begin position="1"/>
        <end position="85"/>
    </location>
</feature>
<feature type="domain" description="PDZ" evidence="2">
    <location>
        <begin position="284"/>
        <end position="347"/>
    </location>
</feature>
<feature type="region of interest" description="Disordered" evidence="1">
    <location>
        <begin position="90"/>
        <end position="109"/>
    </location>
</feature>
<dbReference type="SMART" id="SM00228">
    <property type="entry name" value="PDZ"/>
    <property type="match status" value="1"/>
</dbReference>
<evidence type="ECO:0000256" key="1">
    <source>
        <dbReference type="SAM" id="MobiDB-lite"/>
    </source>
</evidence>
<sequence length="436" mass="46519">METRPPDSQNRRRPPVPKPTWFSQSLKKRRTTSPSPLRSSGATGEGRSPPARMSIKQKIHSFENFSSPDGERGGQQETCAPLLPPPAVEKEARCASPGERAAGPPCRSSWRLVPPERVSPLKNRLPPEAWLQSVMMTRQNPAGSSHRSFGPAHRATLCFCPAHRATLCFCPAHRELDRGPQDGKPSGKILIFSTQVSRALMDSARLSSLAEVAGSSPGSELDPSPVGFSVSLASLRDSSRDLGSDPELQRPPTRPDAVLSIIPAEEMQSWIQDVEDLDEEALKTRGRLGFSIAGGCDLESKAPTVHRVFPSGLAAQEGTIRAGDQLLSINGQVLRDVTHATATAALRLARSPKLAVVVVYKMAKEVGGASGGEDAASAGEEQGALVSIELEKGAGGWTSLWRGGKAPSTETDRCWSTGSLKAGRRSRAGCGVETSF</sequence>
<dbReference type="AlphaFoldDB" id="A0A3S2MFW5"/>
<reference evidence="3 4" key="2">
    <citation type="submission" date="2019-01" db="EMBL/GenBank/DDBJ databases">
        <title>A chromosome length genome reference of the Java medaka (oryzias javanicus).</title>
        <authorList>
            <person name="Herpin A."/>
            <person name="Takehana Y."/>
            <person name="Naruse K."/>
            <person name="Ansai S."/>
            <person name="Kawaguchi M."/>
        </authorList>
    </citation>
    <scope>NUCLEOTIDE SEQUENCE [LARGE SCALE GENOMIC DNA]</scope>
    <source>
        <strain evidence="3">RS831</strain>
        <tissue evidence="3">Whole body</tissue>
    </source>
</reference>
<protein>
    <recommendedName>
        <fullName evidence="2">PDZ domain-containing protein</fullName>
    </recommendedName>
</protein>
<name>A0A3S2MFW5_ORYJA</name>
<dbReference type="PANTHER" id="PTHR48484">
    <property type="entry name" value="PRO-INTERLEUKIN-16"/>
    <property type="match status" value="1"/>
</dbReference>
<gene>
    <name evidence="3" type="ORF">OJAV_G00027570</name>
</gene>